<dbReference type="Proteomes" id="UP000660611">
    <property type="component" value="Unassembled WGS sequence"/>
</dbReference>
<feature type="transmembrane region" description="Helical" evidence="5">
    <location>
        <begin position="170"/>
        <end position="189"/>
    </location>
</feature>
<evidence type="ECO:0000256" key="4">
    <source>
        <dbReference type="ARBA" id="ARBA00023136"/>
    </source>
</evidence>
<feature type="transmembrane region" description="Helical" evidence="5">
    <location>
        <begin position="58"/>
        <end position="78"/>
    </location>
</feature>
<feature type="transmembrane region" description="Helical" evidence="5">
    <location>
        <begin position="298"/>
        <end position="321"/>
    </location>
</feature>
<dbReference type="PANTHER" id="PTHR23514:SF13">
    <property type="entry name" value="INNER MEMBRANE PROTEIN YBJJ"/>
    <property type="match status" value="1"/>
</dbReference>
<comment type="subcellular location">
    <subcellularLocation>
        <location evidence="1">Membrane</location>
        <topology evidence="1">Multi-pass membrane protein</topology>
    </subcellularLocation>
</comment>
<evidence type="ECO:0000313" key="7">
    <source>
        <dbReference type="Proteomes" id="UP000660611"/>
    </source>
</evidence>
<evidence type="ECO:0000256" key="5">
    <source>
        <dbReference type="SAM" id="Phobius"/>
    </source>
</evidence>
<dbReference type="RefSeq" id="WP_203845974.1">
    <property type="nucleotide sequence ID" value="NZ_BAAAVW010000006.1"/>
</dbReference>
<dbReference type="EMBL" id="BONQ01000031">
    <property type="protein sequence ID" value="GIG44126.1"/>
    <property type="molecule type" value="Genomic_DNA"/>
</dbReference>
<dbReference type="InterPro" id="IPR051788">
    <property type="entry name" value="MFS_Transporter"/>
</dbReference>
<feature type="transmembrane region" description="Helical" evidence="5">
    <location>
        <begin position="21"/>
        <end position="46"/>
    </location>
</feature>
<gene>
    <name evidence="6" type="ORF">Dsi01nite_021670</name>
</gene>
<keyword evidence="2 5" id="KW-0812">Transmembrane</keyword>
<feature type="transmembrane region" description="Helical" evidence="5">
    <location>
        <begin position="110"/>
        <end position="130"/>
    </location>
</feature>
<keyword evidence="7" id="KW-1185">Reference proteome</keyword>
<dbReference type="Gene3D" id="1.20.1250.20">
    <property type="entry name" value="MFS general substrate transporter like domains"/>
    <property type="match status" value="1"/>
</dbReference>
<feature type="transmembrane region" description="Helical" evidence="5">
    <location>
        <begin position="328"/>
        <end position="351"/>
    </location>
</feature>
<keyword evidence="3 5" id="KW-1133">Transmembrane helix</keyword>
<feature type="transmembrane region" description="Helical" evidence="5">
    <location>
        <begin position="85"/>
        <end position="104"/>
    </location>
</feature>
<feature type="transmembrane region" description="Helical" evidence="5">
    <location>
        <begin position="270"/>
        <end position="292"/>
    </location>
</feature>
<name>A0A919UA60_9ACTN</name>
<dbReference type="InterPro" id="IPR036259">
    <property type="entry name" value="MFS_trans_sf"/>
</dbReference>
<organism evidence="6 7">
    <name type="scientific">Dactylosporangium siamense</name>
    <dbReference type="NCBI Taxonomy" id="685454"/>
    <lineage>
        <taxon>Bacteria</taxon>
        <taxon>Bacillati</taxon>
        <taxon>Actinomycetota</taxon>
        <taxon>Actinomycetes</taxon>
        <taxon>Micromonosporales</taxon>
        <taxon>Micromonosporaceae</taxon>
        <taxon>Dactylosporangium</taxon>
    </lineage>
</organism>
<reference evidence="6" key="1">
    <citation type="submission" date="2021-01" db="EMBL/GenBank/DDBJ databases">
        <title>Whole genome shotgun sequence of Dactylosporangium siamense NBRC 106093.</title>
        <authorList>
            <person name="Komaki H."/>
            <person name="Tamura T."/>
        </authorList>
    </citation>
    <scope>NUCLEOTIDE SEQUENCE</scope>
    <source>
        <strain evidence="6">NBRC 106093</strain>
    </source>
</reference>
<proteinExistence type="predicted"/>
<accession>A0A919UA60</accession>
<evidence type="ECO:0000256" key="2">
    <source>
        <dbReference type="ARBA" id="ARBA00022692"/>
    </source>
</evidence>
<sequence length="383" mass="37441">MRQATGELHRALPAPVPSRARVSVTVMFAVAGVLCGVVAAGIPALAHRLDLSAGQVGAVLFTWGVAAFAAMQSLRLVLPLAGPATVLRIAGPAGAVGAVAVAAAPGHGPLFVAAAGFGVAFGVIEAAVNAQGAAVERAYDRPLLSGMHAAWAVGAAVAGLLVAAGTRLAVPYPMTVACIAVLVLPLTLLRTPDLPLPAAIPPDRRGPRVHLLSVLAFAAFMVEGVLADWGGLLLRDGAGASAAVAALGHPLLQAGILTGRAGADRIRARAGAATVIVWCGTGVAVVCALLVAVPAVPVVLAAVYLTGVAVSPVLPLVFSLAGSVRPDLAGAAIAQVGAVGYAGLLAGPAVLGLLGGVLSLPVAVGGLIVVLGTVIALAGRRAA</sequence>
<feature type="transmembrane region" description="Helical" evidence="5">
    <location>
        <begin position="239"/>
        <end position="258"/>
    </location>
</feature>
<feature type="transmembrane region" description="Helical" evidence="5">
    <location>
        <begin position="357"/>
        <end position="378"/>
    </location>
</feature>
<dbReference type="AlphaFoldDB" id="A0A919UA60"/>
<evidence type="ECO:0000313" key="6">
    <source>
        <dbReference type="EMBL" id="GIG44126.1"/>
    </source>
</evidence>
<dbReference type="GO" id="GO:0016020">
    <property type="term" value="C:membrane"/>
    <property type="evidence" value="ECO:0007669"/>
    <property type="project" value="UniProtKB-SubCell"/>
</dbReference>
<feature type="transmembrane region" description="Helical" evidence="5">
    <location>
        <begin position="209"/>
        <end position="227"/>
    </location>
</feature>
<evidence type="ECO:0000256" key="1">
    <source>
        <dbReference type="ARBA" id="ARBA00004141"/>
    </source>
</evidence>
<feature type="transmembrane region" description="Helical" evidence="5">
    <location>
        <begin position="142"/>
        <end position="164"/>
    </location>
</feature>
<keyword evidence="4 5" id="KW-0472">Membrane</keyword>
<evidence type="ECO:0000256" key="3">
    <source>
        <dbReference type="ARBA" id="ARBA00022989"/>
    </source>
</evidence>
<protein>
    <submittedName>
        <fullName evidence="6">MFS transporter</fullName>
    </submittedName>
</protein>
<dbReference type="SUPFAM" id="SSF103473">
    <property type="entry name" value="MFS general substrate transporter"/>
    <property type="match status" value="1"/>
</dbReference>
<dbReference type="PANTHER" id="PTHR23514">
    <property type="entry name" value="BYPASS OF STOP CODON PROTEIN 6"/>
    <property type="match status" value="1"/>
</dbReference>
<comment type="caution">
    <text evidence="6">The sequence shown here is derived from an EMBL/GenBank/DDBJ whole genome shotgun (WGS) entry which is preliminary data.</text>
</comment>